<name>A0ABY8EFZ3_9FIRM</name>
<dbReference type="InterPro" id="IPR011256">
    <property type="entry name" value="Reg_factor_effector_dom_sf"/>
</dbReference>
<sequence length="274" mass="32355">MITKFLISEAAKKYNISRATLIYYDNINLLNPSYNHENGYRYYTYKDLEKLELILTLKESGLHLSDIKSFLDRPSHEESIHLLNRQNYKINQKIQELKKLQIILEKRTSLLSEYEKIEFYNDIRLNYYPEISVCKVDLNYNSKNPYEDATNRLKETLDASITSYGSITSKYGLCIDIEQLYNSDFNRYKYVFDYLSQHIDIGDILKLPGSYYVRCIHKGPYNMAHTSFHKLLNYINLHHYTITGDAFLVPLVDLWATTSEDDYKSELLIPVEIE</sequence>
<keyword evidence="1" id="KW-0678">Repressor</keyword>
<dbReference type="Proteomes" id="UP001222800">
    <property type="component" value="Chromosome"/>
</dbReference>
<evidence type="ECO:0000256" key="3">
    <source>
        <dbReference type="ARBA" id="ARBA00023125"/>
    </source>
</evidence>
<keyword evidence="4" id="KW-0804">Transcription</keyword>
<dbReference type="PANTHER" id="PTHR30204:SF69">
    <property type="entry name" value="MERR-FAMILY TRANSCRIPTIONAL REGULATOR"/>
    <property type="match status" value="1"/>
</dbReference>
<keyword evidence="7" id="KW-1185">Reference proteome</keyword>
<dbReference type="Pfam" id="PF13411">
    <property type="entry name" value="MerR_1"/>
    <property type="match status" value="1"/>
</dbReference>
<reference evidence="6 7" key="1">
    <citation type="submission" date="2023-03" db="EMBL/GenBank/DDBJ databases">
        <title>Complete genome sequence of Tepidibacter sp. SWIR-1, isolated from a deep-sea hydrothermal vent.</title>
        <authorList>
            <person name="Li X."/>
        </authorList>
    </citation>
    <scope>NUCLEOTIDE SEQUENCE [LARGE SCALE GENOMIC DNA]</scope>
    <source>
        <strain evidence="6 7">SWIR-1</strain>
    </source>
</reference>
<evidence type="ECO:0000313" key="6">
    <source>
        <dbReference type="EMBL" id="WFD11871.1"/>
    </source>
</evidence>
<keyword evidence="3" id="KW-0238">DNA-binding</keyword>
<protein>
    <submittedName>
        <fullName evidence="6">MerR family transcriptional regulator</fullName>
    </submittedName>
</protein>
<dbReference type="Gene3D" id="3.20.80.10">
    <property type="entry name" value="Regulatory factor, effector binding domain"/>
    <property type="match status" value="1"/>
</dbReference>
<evidence type="ECO:0000256" key="4">
    <source>
        <dbReference type="ARBA" id="ARBA00023163"/>
    </source>
</evidence>
<dbReference type="SUPFAM" id="SSF46955">
    <property type="entry name" value="Putative DNA-binding domain"/>
    <property type="match status" value="1"/>
</dbReference>
<gene>
    <name evidence="6" type="ORF">P4S50_07285</name>
</gene>
<organism evidence="6 7">
    <name type="scientific">Tepidibacter hydrothermalis</name>
    <dbReference type="NCBI Taxonomy" id="3036126"/>
    <lineage>
        <taxon>Bacteria</taxon>
        <taxon>Bacillati</taxon>
        <taxon>Bacillota</taxon>
        <taxon>Clostridia</taxon>
        <taxon>Peptostreptococcales</taxon>
        <taxon>Peptostreptococcaceae</taxon>
        <taxon>Tepidibacter</taxon>
    </lineage>
</organism>
<dbReference type="SMART" id="SM00422">
    <property type="entry name" value="HTH_MERR"/>
    <property type="match status" value="1"/>
</dbReference>
<accession>A0ABY8EFZ3</accession>
<dbReference type="SUPFAM" id="SSF55136">
    <property type="entry name" value="Probable bacterial effector-binding domain"/>
    <property type="match status" value="1"/>
</dbReference>
<dbReference type="EMBL" id="CP120733">
    <property type="protein sequence ID" value="WFD11871.1"/>
    <property type="molecule type" value="Genomic_DNA"/>
</dbReference>
<dbReference type="PANTHER" id="PTHR30204">
    <property type="entry name" value="REDOX-CYCLING DRUG-SENSING TRANSCRIPTIONAL ACTIVATOR SOXR"/>
    <property type="match status" value="1"/>
</dbReference>
<proteinExistence type="predicted"/>
<dbReference type="RefSeq" id="WP_277734079.1">
    <property type="nucleotide sequence ID" value="NZ_CP120733.1"/>
</dbReference>
<dbReference type="InterPro" id="IPR009061">
    <property type="entry name" value="DNA-bd_dom_put_sf"/>
</dbReference>
<evidence type="ECO:0000313" key="7">
    <source>
        <dbReference type="Proteomes" id="UP001222800"/>
    </source>
</evidence>
<evidence type="ECO:0000256" key="2">
    <source>
        <dbReference type="ARBA" id="ARBA00023015"/>
    </source>
</evidence>
<keyword evidence="2" id="KW-0805">Transcription regulation</keyword>
<feature type="domain" description="HTH merR-type" evidence="5">
    <location>
        <begin position="1"/>
        <end position="73"/>
    </location>
</feature>
<evidence type="ECO:0000259" key="5">
    <source>
        <dbReference type="PROSITE" id="PS50937"/>
    </source>
</evidence>
<evidence type="ECO:0000256" key="1">
    <source>
        <dbReference type="ARBA" id="ARBA00022491"/>
    </source>
</evidence>
<dbReference type="InterPro" id="IPR047057">
    <property type="entry name" value="MerR_fam"/>
</dbReference>
<dbReference type="PROSITE" id="PS50937">
    <property type="entry name" value="HTH_MERR_2"/>
    <property type="match status" value="1"/>
</dbReference>
<dbReference type="Gene3D" id="1.10.1660.10">
    <property type="match status" value="1"/>
</dbReference>
<dbReference type="InterPro" id="IPR000551">
    <property type="entry name" value="MerR-type_HTH_dom"/>
</dbReference>